<dbReference type="EMBL" id="VJXY01000030">
    <property type="protein sequence ID" value="MBD6618683.1"/>
    <property type="molecule type" value="Genomic_DNA"/>
</dbReference>
<evidence type="ECO:0000313" key="2">
    <source>
        <dbReference type="Proteomes" id="UP001165986"/>
    </source>
</evidence>
<protein>
    <submittedName>
        <fullName evidence="1">DUF3237 domain-containing protein</fullName>
    </submittedName>
</protein>
<dbReference type="AlphaFoldDB" id="A0AA40T0L3"/>
<organism evidence="1 2">
    <name type="scientific">Komarekiella delphini-convector SJRDD-AB1</name>
    <dbReference type="NCBI Taxonomy" id="2593771"/>
    <lineage>
        <taxon>Bacteria</taxon>
        <taxon>Bacillati</taxon>
        <taxon>Cyanobacteriota</taxon>
        <taxon>Cyanophyceae</taxon>
        <taxon>Nostocales</taxon>
        <taxon>Nostocaceae</taxon>
        <taxon>Komarekiella</taxon>
        <taxon>Komarekiella delphini-convector</taxon>
    </lineage>
</organism>
<reference evidence="1" key="1">
    <citation type="submission" date="2019-07" db="EMBL/GenBank/DDBJ databases">
        <title>Toxilogical consequences of a new and cryptic species of cyanobacteria (Komarekiella delphini-convector) recovered from the epidermis of a bottlenose dolphin and 1500 ft. in the air.</title>
        <authorList>
            <person name="Brown A.O."/>
            <person name="Dvorak P."/>
            <person name="Villanueva C.D."/>
            <person name="Foss A.J."/>
            <person name="Garvey A.D."/>
            <person name="Gibson Q.A."/>
            <person name="Johansen J.R."/>
            <person name="Casamatta D.A."/>
        </authorList>
    </citation>
    <scope>NUCLEOTIDE SEQUENCE</scope>
    <source>
        <strain evidence="1">SJRDD-AB1</strain>
    </source>
</reference>
<accession>A0AA40T0L3</accession>
<sequence>MSKFPPLTADLKKVDSSFTDVRGTIEMTDGILIYLSYTGVMDLGENGYQNFLNGQFSPTAKIHTTPRLQTAHPNYQWLNRLQCVGITELNFATFEADFDVYALR</sequence>
<dbReference type="Pfam" id="PF11578">
    <property type="entry name" value="DUF3237"/>
    <property type="match status" value="1"/>
</dbReference>
<dbReference type="RefSeq" id="WP_191759887.1">
    <property type="nucleotide sequence ID" value="NZ_VJXY01000030.1"/>
</dbReference>
<dbReference type="Proteomes" id="UP001165986">
    <property type="component" value="Unassembled WGS sequence"/>
</dbReference>
<keyword evidence="2" id="KW-1185">Reference proteome</keyword>
<proteinExistence type="predicted"/>
<dbReference type="Gene3D" id="2.40.160.20">
    <property type="match status" value="1"/>
</dbReference>
<evidence type="ECO:0000313" key="1">
    <source>
        <dbReference type="EMBL" id="MBD6618683.1"/>
    </source>
</evidence>
<gene>
    <name evidence="1" type="ORF">FNW02_23360</name>
</gene>
<name>A0AA40T0L3_9NOST</name>
<comment type="caution">
    <text evidence="1">The sequence shown here is derived from an EMBL/GenBank/DDBJ whole genome shotgun (WGS) entry which is preliminary data.</text>
</comment>